<dbReference type="EMBL" id="SJPX01000003">
    <property type="protein sequence ID" value="TWU51267.1"/>
    <property type="molecule type" value="Genomic_DNA"/>
</dbReference>
<comment type="caution">
    <text evidence="1">The sequence shown here is derived from an EMBL/GenBank/DDBJ whole genome shotgun (WGS) entry which is preliminary data.</text>
</comment>
<dbReference type="PANTHER" id="PTHR30298:SF0">
    <property type="entry name" value="PROTEIN YBFL-RELATED"/>
    <property type="match status" value="1"/>
</dbReference>
<dbReference type="PANTHER" id="PTHR30298">
    <property type="entry name" value="H REPEAT-ASSOCIATED PREDICTED TRANSPOSASE"/>
    <property type="match status" value="1"/>
</dbReference>
<evidence type="ECO:0000313" key="2">
    <source>
        <dbReference type="Proteomes" id="UP000317977"/>
    </source>
</evidence>
<evidence type="ECO:0000313" key="1">
    <source>
        <dbReference type="EMBL" id="TWU51267.1"/>
    </source>
</evidence>
<reference evidence="1 2" key="1">
    <citation type="submission" date="2019-02" db="EMBL/GenBank/DDBJ databases">
        <title>Deep-cultivation of Planctomycetes and their phenomic and genomic characterization uncovers novel biology.</title>
        <authorList>
            <person name="Wiegand S."/>
            <person name="Jogler M."/>
            <person name="Boedeker C."/>
            <person name="Pinto D."/>
            <person name="Vollmers J."/>
            <person name="Rivas-Marin E."/>
            <person name="Kohn T."/>
            <person name="Peeters S.H."/>
            <person name="Heuer A."/>
            <person name="Rast P."/>
            <person name="Oberbeckmann S."/>
            <person name="Bunk B."/>
            <person name="Jeske O."/>
            <person name="Meyerdierks A."/>
            <person name="Storesund J.E."/>
            <person name="Kallscheuer N."/>
            <person name="Luecker S."/>
            <person name="Lage O.M."/>
            <person name="Pohl T."/>
            <person name="Merkel B.J."/>
            <person name="Hornburger P."/>
            <person name="Mueller R.-W."/>
            <person name="Bruemmer F."/>
            <person name="Labrenz M."/>
            <person name="Spormann A.M."/>
            <person name="Op Den Camp H."/>
            <person name="Overmann J."/>
            <person name="Amann R."/>
            <person name="Jetten M.S.M."/>
            <person name="Mascher T."/>
            <person name="Medema M.H."/>
            <person name="Devos D.P."/>
            <person name="Kaster A.-K."/>
            <person name="Ovreas L."/>
            <person name="Rohde M."/>
            <person name="Galperin M.Y."/>
            <person name="Jogler C."/>
        </authorList>
    </citation>
    <scope>NUCLEOTIDE SEQUENCE [LARGE SCALE GENOMIC DNA]</scope>
    <source>
        <strain evidence="1 2">Poly59</strain>
    </source>
</reference>
<evidence type="ECO:0008006" key="3">
    <source>
        <dbReference type="Google" id="ProtNLM"/>
    </source>
</evidence>
<protein>
    <recommendedName>
        <fullName evidence="3">Transposase IS4-like domain-containing protein</fullName>
    </recommendedName>
</protein>
<organism evidence="1 2">
    <name type="scientific">Rubripirellula reticaptiva</name>
    <dbReference type="NCBI Taxonomy" id="2528013"/>
    <lineage>
        <taxon>Bacteria</taxon>
        <taxon>Pseudomonadati</taxon>
        <taxon>Planctomycetota</taxon>
        <taxon>Planctomycetia</taxon>
        <taxon>Pirellulales</taxon>
        <taxon>Pirellulaceae</taxon>
        <taxon>Rubripirellula</taxon>
    </lineage>
</organism>
<sequence length="88" mass="10266">MKLQDTSKTIGMIYRHREGEGNVAEHGETVFLISSLPPKLKRLSKFVRDHWKIENSEHYLLDVTFPEDASRIRGGTSPRFQPQFDAWH</sequence>
<gene>
    <name evidence="1" type="ORF">Poly59_28590</name>
</gene>
<accession>A0A5C6ET51</accession>
<name>A0A5C6ET51_9BACT</name>
<dbReference type="InterPro" id="IPR051698">
    <property type="entry name" value="Transposase_11-like"/>
</dbReference>
<dbReference type="AlphaFoldDB" id="A0A5C6ET51"/>
<proteinExistence type="predicted"/>
<keyword evidence="2" id="KW-1185">Reference proteome</keyword>
<dbReference type="Proteomes" id="UP000317977">
    <property type="component" value="Unassembled WGS sequence"/>
</dbReference>